<dbReference type="VEuPathDB" id="TrichDB:TVAGG3_0314980"/>
<dbReference type="InterPro" id="IPR036322">
    <property type="entry name" value="WD40_repeat_dom_sf"/>
</dbReference>
<sequence length="299" mass="32901">MSVESVKLSPTSVSVGCYRRRIAFEDATPYYTDGNKLIKNGGEVIYTANSPIYDILTYNNKFLTIDAKGLVTFHSKENTLTNPINAYAGIFSGLEKTANNIIAAHDLSHTLRVIDPETLKTVNTFTSPGIPNGLSAYDNNIFVFTDDRTINVVDSRLDQIERSAVLSSQPKAIYCHDSMIIVACDDRRIRIYDSRRLKTSMATTKPASKNGTAALWTSDNKCIAAIGFDEGMTLVEPDQDVGQFKRCKFLSETPFVSTATVTDKGFAVLTRGGIMYNISDPVNFLRSQKEGGDEEADGE</sequence>
<dbReference type="EMBL" id="DS113404">
    <property type="protein sequence ID" value="EAY07247.1"/>
    <property type="molecule type" value="Genomic_DNA"/>
</dbReference>
<dbReference type="Proteomes" id="UP000001542">
    <property type="component" value="Unassembled WGS sequence"/>
</dbReference>
<dbReference type="InParanoid" id="A2EJ95"/>
<dbReference type="KEGG" id="tva:4765141"/>
<organism evidence="1 2">
    <name type="scientific">Trichomonas vaginalis (strain ATCC PRA-98 / G3)</name>
    <dbReference type="NCBI Taxonomy" id="412133"/>
    <lineage>
        <taxon>Eukaryota</taxon>
        <taxon>Metamonada</taxon>
        <taxon>Parabasalia</taxon>
        <taxon>Trichomonadida</taxon>
        <taxon>Trichomonadidae</taxon>
        <taxon>Trichomonas</taxon>
    </lineage>
</organism>
<gene>
    <name evidence="1" type="ORF">TVAG_240480</name>
</gene>
<dbReference type="Gene3D" id="2.130.10.10">
    <property type="entry name" value="YVTN repeat-like/Quinoprotein amine dehydrogenase"/>
    <property type="match status" value="1"/>
</dbReference>
<dbReference type="InterPro" id="IPR015943">
    <property type="entry name" value="WD40/YVTN_repeat-like_dom_sf"/>
</dbReference>
<protein>
    <submittedName>
        <fullName evidence="1">Uncharacterized protein</fullName>
    </submittedName>
</protein>
<dbReference type="AlphaFoldDB" id="A2EJ95"/>
<dbReference type="OrthoDB" id="10264982at2759"/>
<dbReference type="SMR" id="A2EJ95"/>
<name>A2EJ95_TRIV3</name>
<reference evidence="1" key="1">
    <citation type="submission" date="2006-10" db="EMBL/GenBank/DDBJ databases">
        <authorList>
            <person name="Amadeo P."/>
            <person name="Zhao Q."/>
            <person name="Wortman J."/>
            <person name="Fraser-Liggett C."/>
            <person name="Carlton J."/>
        </authorList>
    </citation>
    <scope>NUCLEOTIDE SEQUENCE</scope>
    <source>
        <strain evidence="1">G3</strain>
    </source>
</reference>
<dbReference type="VEuPathDB" id="TrichDB:TVAG_240480"/>
<evidence type="ECO:0000313" key="2">
    <source>
        <dbReference type="Proteomes" id="UP000001542"/>
    </source>
</evidence>
<reference evidence="1" key="2">
    <citation type="journal article" date="2007" name="Science">
        <title>Draft genome sequence of the sexually transmitted pathogen Trichomonas vaginalis.</title>
        <authorList>
            <person name="Carlton J.M."/>
            <person name="Hirt R.P."/>
            <person name="Silva J.C."/>
            <person name="Delcher A.L."/>
            <person name="Schatz M."/>
            <person name="Zhao Q."/>
            <person name="Wortman J.R."/>
            <person name="Bidwell S.L."/>
            <person name="Alsmark U.C.M."/>
            <person name="Besteiro S."/>
            <person name="Sicheritz-Ponten T."/>
            <person name="Noel C.J."/>
            <person name="Dacks J.B."/>
            <person name="Foster P.G."/>
            <person name="Simillion C."/>
            <person name="Van de Peer Y."/>
            <person name="Miranda-Saavedra D."/>
            <person name="Barton G.J."/>
            <person name="Westrop G.D."/>
            <person name="Mueller S."/>
            <person name="Dessi D."/>
            <person name="Fiori P.L."/>
            <person name="Ren Q."/>
            <person name="Paulsen I."/>
            <person name="Zhang H."/>
            <person name="Bastida-Corcuera F.D."/>
            <person name="Simoes-Barbosa A."/>
            <person name="Brown M.T."/>
            <person name="Hayes R.D."/>
            <person name="Mukherjee M."/>
            <person name="Okumura C.Y."/>
            <person name="Schneider R."/>
            <person name="Smith A.J."/>
            <person name="Vanacova S."/>
            <person name="Villalvazo M."/>
            <person name="Haas B.J."/>
            <person name="Pertea M."/>
            <person name="Feldblyum T.V."/>
            <person name="Utterback T.R."/>
            <person name="Shu C.L."/>
            <person name="Osoegawa K."/>
            <person name="de Jong P.J."/>
            <person name="Hrdy I."/>
            <person name="Horvathova L."/>
            <person name="Zubacova Z."/>
            <person name="Dolezal P."/>
            <person name="Malik S.B."/>
            <person name="Logsdon J.M. Jr."/>
            <person name="Henze K."/>
            <person name="Gupta A."/>
            <person name="Wang C.C."/>
            <person name="Dunne R.L."/>
            <person name="Upcroft J.A."/>
            <person name="Upcroft P."/>
            <person name="White O."/>
            <person name="Salzberg S.L."/>
            <person name="Tang P."/>
            <person name="Chiu C.-H."/>
            <person name="Lee Y.-S."/>
            <person name="Embley T.M."/>
            <person name="Coombs G.H."/>
            <person name="Mottram J.C."/>
            <person name="Tachezy J."/>
            <person name="Fraser-Liggett C.M."/>
            <person name="Johnson P.J."/>
        </authorList>
    </citation>
    <scope>NUCLEOTIDE SEQUENCE [LARGE SCALE GENOMIC DNA]</scope>
    <source>
        <strain evidence="1">G3</strain>
    </source>
</reference>
<dbReference type="SUPFAM" id="SSF50978">
    <property type="entry name" value="WD40 repeat-like"/>
    <property type="match status" value="1"/>
</dbReference>
<dbReference type="RefSeq" id="XP_001319470.1">
    <property type="nucleotide sequence ID" value="XM_001319435.1"/>
</dbReference>
<accession>A2EJ95</accession>
<evidence type="ECO:0000313" key="1">
    <source>
        <dbReference type="EMBL" id="EAY07247.1"/>
    </source>
</evidence>
<proteinExistence type="predicted"/>
<keyword evidence="2" id="KW-1185">Reference proteome</keyword>